<keyword evidence="4" id="KW-0732">Signal</keyword>
<gene>
    <name evidence="6" type="ORF">I5E68_17610</name>
</gene>
<feature type="domain" description="EF-hand" evidence="5">
    <location>
        <begin position="164"/>
        <end position="199"/>
    </location>
</feature>
<dbReference type="SMART" id="SM00054">
    <property type="entry name" value="EFh"/>
    <property type="match status" value="4"/>
</dbReference>
<evidence type="ECO:0000256" key="4">
    <source>
        <dbReference type="SAM" id="SignalP"/>
    </source>
</evidence>
<dbReference type="PANTHER" id="PTHR10891">
    <property type="entry name" value="EF-HAND CALCIUM-BINDING DOMAIN CONTAINING PROTEIN"/>
    <property type="match status" value="1"/>
</dbReference>
<evidence type="ECO:0000256" key="1">
    <source>
        <dbReference type="ARBA" id="ARBA00022723"/>
    </source>
</evidence>
<feature type="region of interest" description="Disordered" evidence="3">
    <location>
        <begin position="103"/>
        <end position="140"/>
    </location>
</feature>
<dbReference type="InterPro" id="IPR039647">
    <property type="entry name" value="EF_hand_pair_protein_CML-like"/>
</dbReference>
<evidence type="ECO:0000313" key="7">
    <source>
        <dbReference type="Proteomes" id="UP000617634"/>
    </source>
</evidence>
<reference evidence="6" key="1">
    <citation type="submission" date="2020-11" db="EMBL/GenBank/DDBJ databases">
        <title>Novosphingobium aureum sp. nov., a marine bacterium isolated from sediment of a salt flat.</title>
        <authorList>
            <person name="Yoo Y."/>
            <person name="Kim J.-J."/>
        </authorList>
    </citation>
    <scope>NUCLEOTIDE SEQUENCE</scope>
    <source>
        <strain evidence="6">YJ-S2-02</strain>
    </source>
</reference>
<dbReference type="PROSITE" id="PS00018">
    <property type="entry name" value="EF_HAND_1"/>
    <property type="match status" value="1"/>
</dbReference>
<evidence type="ECO:0000256" key="3">
    <source>
        <dbReference type="SAM" id="MobiDB-lite"/>
    </source>
</evidence>
<comment type="caution">
    <text evidence="6">The sequence shown here is derived from an EMBL/GenBank/DDBJ whole genome shotgun (WGS) entry which is preliminary data.</text>
</comment>
<evidence type="ECO:0000259" key="5">
    <source>
        <dbReference type="PROSITE" id="PS50222"/>
    </source>
</evidence>
<organism evidence="6 7">
    <name type="scientific">Novosphingobium aureum</name>
    <dbReference type="NCBI Taxonomy" id="2792964"/>
    <lineage>
        <taxon>Bacteria</taxon>
        <taxon>Pseudomonadati</taxon>
        <taxon>Pseudomonadota</taxon>
        <taxon>Alphaproteobacteria</taxon>
        <taxon>Sphingomonadales</taxon>
        <taxon>Sphingomonadaceae</taxon>
        <taxon>Novosphingobium</taxon>
    </lineage>
</organism>
<dbReference type="Pfam" id="PF13499">
    <property type="entry name" value="EF-hand_7"/>
    <property type="match status" value="1"/>
</dbReference>
<keyword evidence="2" id="KW-0677">Repeat</keyword>
<dbReference type="Gene3D" id="1.10.238.10">
    <property type="entry name" value="EF-hand"/>
    <property type="match status" value="2"/>
</dbReference>
<feature type="domain" description="EF-hand" evidence="5">
    <location>
        <begin position="76"/>
        <end position="111"/>
    </location>
</feature>
<dbReference type="GO" id="GO:0005509">
    <property type="term" value="F:calcium ion binding"/>
    <property type="evidence" value="ECO:0007669"/>
    <property type="project" value="InterPro"/>
</dbReference>
<dbReference type="Pfam" id="PF13202">
    <property type="entry name" value="EF-hand_5"/>
    <property type="match status" value="2"/>
</dbReference>
<proteinExistence type="predicted"/>
<dbReference type="PROSITE" id="PS50222">
    <property type="entry name" value="EF_HAND_2"/>
    <property type="match status" value="2"/>
</dbReference>
<dbReference type="InterPro" id="IPR011992">
    <property type="entry name" value="EF-hand-dom_pair"/>
</dbReference>
<dbReference type="RefSeq" id="WP_197166571.1">
    <property type="nucleotide sequence ID" value="NZ_JADZGI010000004.1"/>
</dbReference>
<evidence type="ECO:0000313" key="6">
    <source>
        <dbReference type="EMBL" id="MBH0114768.1"/>
    </source>
</evidence>
<accession>A0A931HG34</accession>
<keyword evidence="1" id="KW-0479">Metal-binding</keyword>
<dbReference type="SUPFAM" id="SSF47473">
    <property type="entry name" value="EF-hand"/>
    <property type="match status" value="2"/>
</dbReference>
<dbReference type="AlphaFoldDB" id="A0A931HG34"/>
<dbReference type="InterPro" id="IPR018247">
    <property type="entry name" value="EF_Hand_1_Ca_BS"/>
</dbReference>
<name>A0A931HG34_9SPHN</name>
<feature type="signal peptide" evidence="4">
    <location>
        <begin position="1"/>
        <end position="25"/>
    </location>
</feature>
<evidence type="ECO:0000256" key="2">
    <source>
        <dbReference type="ARBA" id="ARBA00022737"/>
    </source>
</evidence>
<sequence>MKISMKKVALGLSAGALALGGFAYAQGGPGRHGPMMDADGDGVVTRAEAQASAAAMFTRMDVNKDGKIDAADREARRTQRKEEMFARLDTDKNGSISKAEFMAAKGPGDGRRGGPGMDGERGGRHHAGMRGEGKRHGRMHHARGPGGMMMMADTDKDGAVTQAEFTAASMKHFDMMDSDKDGKVTAEERKAAHEKMKAMWKARKGTPKPAPTGSAN</sequence>
<protein>
    <submittedName>
        <fullName evidence="6">EF-hand domain-containing protein</fullName>
    </submittedName>
</protein>
<keyword evidence="7" id="KW-1185">Reference proteome</keyword>
<dbReference type="InterPro" id="IPR002048">
    <property type="entry name" value="EF_hand_dom"/>
</dbReference>
<feature type="compositionally biased region" description="Basic and acidic residues" evidence="3">
    <location>
        <begin position="177"/>
        <end position="197"/>
    </location>
</feature>
<feature type="region of interest" description="Disordered" evidence="3">
    <location>
        <begin position="177"/>
        <end position="216"/>
    </location>
</feature>
<dbReference type="EMBL" id="JADZGI010000004">
    <property type="protein sequence ID" value="MBH0114768.1"/>
    <property type="molecule type" value="Genomic_DNA"/>
</dbReference>
<dbReference type="Proteomes" id="UP000617634">
    <property type="component" value="Unassembled WGS sequence"/>
</dbReference>
<feature type="compositionally biased region" description="Basic and acidic residues" evidence="3">
    <location>
        <begin position="108"/>
        <end position="122"/>
    </location>
</feature>
<feature type="chain" id="PRO_5037531282" evidence="4">
    <location>
        <begin position="26"/>
        <end position="216"/>
    </location>
</feature>